<evidence type="ECO:0000259" key="8">
    <source>
        <dbReference type="Pfam" id="PF06808"/>
    </source>
</evidence>
<feature type="transmembrane region" description="Helical" evidence="7">
    <location>
        <begin position="279"/>
        <end position="297"/>
    </location>
</feature>
<keyword evidence="7" id="KW-0813">Transport</keyword>
<comment type="function">
    <text evidence="7">Part of the tripartite ATP-independent periplasmic (TRAP) transport system.</text>
</comment>
<evidence type="ECO:0000256" key="4">
    <source>
        <dbReference type="ARBA" id="ARBA00022692"/>
    </source>
</evidence>
<feature type="transmembrane region" description="Helical" evidence="7">
    <location>
        <begin position="396"/>
        <end position="419"/>
    </location>
</feature>
<dbReference type="Pfam" id="PF06808">
    <property type="entry name" value="DctM"/>
    <property type="match status" value="1"/>
</dbReference>
<dbReference type="RefSeq" id="WP_066981104.1">
    <property type="nucleotide sequence ID" value="NZ_LUUI01000095.1"/>
</dbReference>
<gene>
    <name evidence="9" type="ORF">A1359_07675</name>
</gene>
<evidence type="ECO:0000256" key="2">
    <source>
        <dbReference type="ARBA" id="ARBA00022475"/>
    </source>
</evidence>
<keyword evidence="2" id="KW-1003">Cell membrane</keyword>
<dbReference type="OrthoDB" id="8627919at2"/>
<evidence type="ECO:0000256" key="1">
    <source>
        <dbReference type="ARBA" id="ARBA00004429"/>
    </source>
</evidence>
<feature type="transmembrane region" description="Helical" evidence="7">
    <location>
        <begin position="133"/>
        <end position="160"/>
    </location>
</feature>
<reference evidence="9 10" key="1">
    <citation type="submission" date="2016-03" db="EMBL/GenBank/DDBJ databases">
        <authorList>
            <person name="Ploux O."/>
        </authorList>
    </citation>
    <scope>NUCLEOTIDE SEQUENCE [LARGE SCALE GENOMIC DNA]</scope>
    <source>
        <strain evidence="9 10">R-45370</strain>
    </source>
</reference>
<evidence type="ECO:0000313" key="9">
    <source>
        <dbReference type="EMBL" id="OAI16518.1"/>
    </source>
</evidence>
<evidence type="ECO:0000256" key="5">
    <source>
        <dbReference type="ARBA" id="ARBA00022989"/>
    </source>
</evidence>
<evidence type="ECO:0000313" key="10">
    <source>
        <dbReference type="Proteomes" id="UP000078476"/>
    </source>
</evidence>
<comment type="caution">
    <text evidence="7">Lacks conserved residue(s) required for the propagation of feature annotation.</text>
</comment>
<evidence type="ECO:0000256" key="6">
    <source>
        <dbReference type="ARBA" id="ARBA00023136"/>
    </source>
</evidence>
<feature type="transmembrane region" description="Helical" evidence="7">
    <location>
        <begin position="317"/>
        <end position="334"/>
    </location>
</feature>
<dbReference type="Proteomes" id="UP000078476">
    <property type="component" value="Unassembled WGS sequence"/>
</dbReference>
<comment type="similarity">
    <text evidence="7">Belongs to the TRAP transporter large permease family.</text>
</comment>
<dbReference type="AlphaFoldDB" id="A0A177NEM5"/>
<feature type="domain" description="TRAP C4-dicarboxylate transport system permease DctM subunit" evidence="8">
    <location>
        <begin position="7"/>
        <end position="420"/>
    </location>
</feature>
<keyword evidence="10" id="KW-1185">Reference proteome</keyword>
<feature type="transmembrane region" description="Helical" evidence="7">
    <location>
        <begin position="363"/>
        <end position="384"/>
    </location>
</feature>
<dbReference type="PANTHER" id="PTHR33362">
    <property type="entry name" value="SIALIC ACID TRAP TRANSPORTER PERMEASE PROTEIN SIAT-RELATED"/>
    <property type="match status" value="1"/>
</dbReference>
<dbReference type="PIRSF" id="PIRSF006066">
    <property type="entry name" value="HI0050"/>
    <property type="match status" value="1"/>
</dbReference>
<feature type="transmembrane region" description="Helical" evidence="7">
    <location>
        <begin position="49"/>
        <end position="68"/>
    </location>
</feature>
<proteinExistence type="inferred from homology"/>
<keyword evidence="4 7" id="KW-0812">Transmembrane</keyword>
<accession>A0A177NEM5</accession>
<feature type="transmembrane region" description="Helical" evidence="7">
    <location>
        <begin position="228"/>
        <end position="259"/>
    </location>
</feature>
<protein>
    <recommendedName>
        <fullName evidence="7">TRAP transporter large permease protein</fullName>
    </recommendedName>
</protein>
<dbReference type="InterPro" id="IPR010656">
    <property type="entry name" value="DctM"/>
</dbReference>
<evidence type="ECO:0000256" key="3">
    <source>
        <dbReference type="ARBA" id="ARBA00022519"/>
    </source>
</evidence>
<feature type="transmembrane region" description="Helical" evidence="7">
    <location>
        <begin position="89"/>
        <end position="121"/>
    </location>
</feature>
<dbReference type="PANTHER" id="PTHR33362:SF5">
    <property type="entry name" value="C4-DICARBOXYLATE TRAP TRANSPORTER LARGE PERMEASE PROTEIN DCTM"/>
    <property type="match status" value="1"/>
</dbReference>
<dbReference type="NCBIfam" id="TIGR00786">
    <property type="entry name" value="dctM"/>
    <property type="match status" value="1"/>
</dbReference>
<keyword evidence="3 7" id="KW-0997">Cell inner membrane</keyword>
<comment type="subcellular location">
    <subcellularLocation>
        <location evidence="1 7">Cell inner membrane</location>
        <topology evidence="1 7">Multi-pass membrane protein</topology>
    </subcellularLocation>
</comment>
<dbReference type="GO" id="GO:0022857">
    <property type="term" value="F:transmembrane transporter activity"/>
    <property type="evidence" value="ECO:0007669"/>
    <property type="project" value="UniProtKB-UniRule"/>
</dbReference>
<keyword evidence="5 7" id="KW-1133">Transmembrane helix</keyword>
<dbReference type="STRING" id="980561.A1359_07675"/>
<dbReference type="GO" id="GO:0005886">
    <property type="term" value="C:plasma membrane"/>
    <property type="evidence" value="ECO:0007669"/>
    <property type="project" value="UniProtKB-SubCell"/>
</dbReference>
<comment type="subunit">
    <text evidence="7">The complex comprises the extracytoplasmic solute receptor protein and the two transmembrane proteins.</text>
</comment>
<sequence length="427" mass="46688">MTLILTILLLLMLLLGAPLFAVILAATILGFYSSGIDLTVITAELYRIANTPLLVALPLFTLSGYLLSESNTSERLLRLTRAWFGWMPFGLAVISLLTCAAFTAFTGASGVTIIALGALLLPVLIKEGYDAKFSLGLVTTSGSLGLLLPPSVPLILYGIIVQQINIGERFTLTQLFMAGILPSLLMIALLTLWALWANRHVTLDKTEFNWPEAFSAIKAIAWELPLPLFIIGGIFGGFLAISEVAAATALYVLIVEVFVYKEIRLAGLSKVMSESMQMLGGILLILGVSMAFTNFLIDAEVPMQLFEWIKSHVDNKLSFLLLLNLFLLVLGAILDIFSALVIVVPLIVPIAVSYGIHPIHLGIIFLANMQIGYLTPPVGMNLFIASYRFNKSISELYQATLPFMLILLVAVFIITYVPWLSTWFLSQ</sequence>
<evidence type="ECO:0000256" key="7">
    <source>
        <dbReference type="RuleBase" id="RU369079"/>
    </source>
</evidence>
<dbReference type="InterPro" id="IPR004681">
    <property type="entry name" value="TRAP_DctM"/>
</dbReference>
<organism evidence="9 10">
    <name type="scientific">Methylomonas lenta</name>
    <dbReference type="NCBI Taxonomy" id="980561"/>
    <lineage>
        <taxon>Bacteria</taxon>
        <taxon>Pseudomonadati</taxon>
        <taxon>Pseudomonadota</taxon>
        <taxon>Gammaproteobacteria</taxon>
        <taxon>Methylococcales</taxon>
        <taxon>Methylococcaceae</taxon>
        <taxon>Methylomonas</taxon>
    </lineage>
</organism>
<comment type="caution">
    <text evidence="9">The sequence shown here is derived from an EMBL/GenBank/DDBJ whole genome shotgun (WGS) entry which is preliminary data.</text>
</comment>
<keyword evidence="6 7" id="KW-0472">Membrane</keyword>
<name>A0A177NEM5_9GAMM</name>
<dbReference type="EMBL" id="LUUI01000095">
    <property type="protein sequence ID" value="OAI16518.1"/>
    <property type="molecule type" value="Genomic_DNA"/>
</dbReference>
<feature type="transmembrane region" description="Helical" evidence="7">
    <location>
        <begin position="172"/>
        <end position="196"/>
    </location>
</feature>